<feature type="domain" description="XPG N-terminal" evidence="3">
    <location>
        <begin position="14"/>
        <end position="85"/>
    </location>
</feature>
<accession>A0A8H4N9R0</accession>
<comment type="caution">
    <text evidence="6">The sequence shown here is derived from an EMBL/GenBank/DDBJ whole genome shotgun (WGS) entry which is preliminary data.</text>
</comment>
<reference evidence="6" key="1">
    <citation type="submission" date="2020-04" db="EMBL/GenBank/DDBJ databases">
        <title>Genome Assembly and Annotation of Botryosphaeria dothidea sdau 11-99, a Latent Pathogen of Apple Fruit Ring Rot in China.</title>
        <authorList>
            <person name="Yu C."/>
            <person name="Diao Y."/>
            <person name="Lu Q."/>
            <person name="Zhao J."/>
            <person name="Cui S."/>
            <person name="Peng C."/>
            <person name="He B."/>
            <person name="Liu H."/>
        </authorList>
    </citation>
    <scope>NUCLEOTIDE SEQUENCE [LARGE SCALE GENOMIC DNA]</scope>
    <source>
        <strain evidence="6">Sdau11-99</strain>
    </source>
</reference>
<feature type="domain" description="Post-transcriptional regulator MKT1 C-terminal" evidence="4">
    <location>
        <begin position="481"/>
        <end position="719"/>
    </location>
</feature>
<dbReference type="InterPro" id="IPR006085">
    <property type="entry name" value="XPG_DNA_repair_N"/>
</dbReference>
<dbReference type="CDD" id="cd09902">
    <property type="entry name" value="H3TH_MKT1"/>
    <property type="match status" value="1"/>
</dbReference>
<dbReference type="InterPro" id="IPR022039">
    <property type="entry name" value="MKT1_C"/>
</dbReference>
<gene>
    <name evidence="6" type="ORF">GTA08_BOTSDO04319</name>
</gene>
<dbReference type="Pfam" id="PF12246">
    <property type="entry name" value="MKT1_C"/>
    <property type="match status" value="1"/>
</dbReference>
<dbReference type="EMBL" id="WWBZ02000022">
    <property type="protein sequence ID" value="KAF4307647.1"/>
    <property type="molecule type" value="Genomic_DNA"/>
</dbReference>
<keyword evidence="1" id="KW-0810">Translation regulation</keyword>
<evidence type="ECO:0000259" key="3">
    <source>
        <dbReference type="Pfam" id="PF00752"/>
    </source>
</evidence>
<dbReference type="Proteomes" id="UP000572817">
    <property type="component" value="Unassembled WGS sequence"/>
</dbReference>
<dbReference type="GO" id="GO:0003730">
    <property type="term" value="F:mRNA 3'-UTR binding"/>
    <property type="evidence" value="ECO:0007669"/>
    <property type="project" value="TreeGrafter"/>
</dbReference>
<evidence type="ECO:0000259" key="4">
    <source>
        <dbReference type="Pfam" id="PF12246"/>
    </source>
</evidence>
<sequence length="722" mass="81556">MISTHDDWAATLAEHSKLEELSGCSVAIDAADHLHRLLNDPQWKEPLLPALGGLPFSMKRLVLDDLQRWKNHNIQPLFVFNGLDIGKREKLFRTSDDASRVTAEAWDLYNQSEAERAVTTFGEAPSTRNDDYLRNFQSLLNEAGAEFIVAPYTAWAQLAYLERNAKHLWQAVAGPSELLFFDIDRVITAWDWERGEFTWMGRRQCMSDLGNLAPEQFVDACLLAGSELLPPLPLLETTPRRNKPKIRSAVEMMMSLGRTGMSVCQNYQDDPKLRSMNYTDKFMRAKMSIQHHIVLTLDGKIEVFNNDQAPGDVHEFMSQRLPDEIYFYLSRGIIGSKVLTMRTSAEIVEIAPLDGGESQEYRELVRDQLVPLRNTTIGLLSSSLHRFYQHKDVSLYTWFDRNNPKTISMREAPDFRPILSNWNVKAALIQEKVKQLEGAETIGFAIQSLKDPEFAAKTVTKKDTSKLLSASDELLYNSVWRFLQLREFIDAKHNLTPWGEALNAAITALGGRSELEEAVFIAMELTRLNILTSKNMFPSYGGPPIRGTDADKRNNLLVSRVACLGKLRHRPIGFTGPLSRHLLGYHSVISSVRNCLRDLAEVSLTTLLLNGDAERDRSDYTDLGIKLPFLLPNDCAMGIAVKSYLDELHIQPDPTTPEAKASTKTRAARDWFPESLDLSGDLDIAFKLWDAVYTGVKKASEAGLVRDGATWDEVNKWLAPRR</sequence>
<feature type="domain" description="Post-transcriptional regulator MKT1 N-terminal" evidence="5">
    <location>
        <begin position="310"/>
        <end position="399"/>
    </location>
</feature>
<proteinExistence type="inferred from homology"/>
<dbReference type="Pfam" id="PF00752">
    <property type="entry name" value="XPG_N"/>
    <property type="match status" value="1"/>
</dbReference>
<dbReference type="InterPro" id="IPR022040">
    <property type="entry name" value="MKT1_N"/>
</dbReference>
<dbReference type="Gene3D" id="3.40.50.1010">
    <property type="entry name" value="5'-nuclease"/>
    <property type="match status" value="1"/>
</dbReference>
<dbReference type="InterPro" id="IPR037314">
    <property type="entry name" value="MKT1_H3TH"/>
</dbReference>
<comment type="similarity">
    <text evidence="2">Belongs to the XPG/RAD2 endonuclease family.</text>
</comment>
<dbReference type="AlphaFoldDB" id="A0A8H4N9R0"/>
<keyword evidence="7" id="KW-1185">Reference proteome</keyword>
<dbReference type="Pfam" id="PF12247">
    <property type="entry name" value="MKT1_N"/>
    <property type="match status" value="1"/>
</dbReference>
<dbReference type="CDD" id="cd09858">
    <property type="entry name" value="PIN_MKT1"/>
    <property type="match status" value="1"/>
</dbReference>
<organism evidence="6 7">
    <name type="scientific">Botryosphaeria dothidea</name>
    <dbReference type="NCBI Taxonomy" id="55169"/>
    <lineage>
        <taxon>Eukaryota</taxon>
        <taxon>Fungi</taxon>
        <taxon>Dikarya</taxon>
        <taxon>Ascomycota</taxon>
        <taxon>Pezizomycotina</taxon>
        <taxon>Dothideomycetes</taxon>
        <taxon>Dothideomycetes incertae sedis</taxon>
        <taxon>Botryosphaeriales</taxon>
        <taxon>Botryosphaeriaceae</taxon>
        <taxon>Botryosphaeria</taxon>
    </lineage>
</organism>
<evidence type="ECO:0000259" key="5">
    <source>
        <dbReference type="Pfam" id="PF12247"/>
    </source>
</evidence>
<name>A0A8H4N9R0_9PEZI</name>
<protein>
    <submittedName>
        <fullName evidence="6">DNA repair protein</fullName>
    </submittedName>
</protein>
<dbReference type="GO" id="GO:0006417">
    <property type="term" value="P:regulation of translation"/>
    <property type="evidence" value="ECO:0007669"/>
    <property type="project" value="UniProtKB-KW"/>
</dbReference>
<dbReference type="GO" id="GO:0004518">
    <property type="term" value="F:nuclease activity"/>
    <property type="evidence" value="ECO:0007669"/>
    <property type="project" value="InterPro"/>
</dbReference>
<dbReference type="InterPro" id="IPR029060">
    <property type="entry name" value="PIN-like_dom_sf"/>
</dbReference>
<dbReference type="InterPro" id="IPR006084">
    <property type="entry name" value="XPG/Rad2"/>
</dbReference>
<evidence type="ECO:0000313" key="6">
    <source>
        <dbReference type="EMBL" id="KAF4307647.1"/>
    </source>
</evidence>
<evidence type="ECO:0000256" key="1">
    <source>
        <dbReference type="ARBA" id="ARBA00022845"/>
    </source>
</evidence>
<dbReference type="SUPFAM" id="SSF88723">
    <property type="entry name" value="PIN domain-like"/>
    <property type="match status" value="1"/>
</dbReference>
<evidence type="ECO:0000313" key="7">
    <source>
        <dbReference type="Proteomes" id="UP000572817"/>
    </source>
</evidence>
<dbReference type="PANTHER" id="PTHR11081:SF32">
    <property type="entry name" value="POST-TRANSCRIPTIONAL REGULATOR MKT1"/>
    <property type="match status" value="1"/>
</dbReference>
<dbReference type="OrthoDB" id="17262at2759"/>
<dbReference type="PRINTS" id="PR00853">
    <property type="entry name" value="XPGRADSUPER"/>
</dbReference>
<evidence type="ECO:0000256" key="2">
    <source>
        <dbReference type="ARBA" id="ARBA00024023"/>
    </source>
</evidence>
<dbReference type="PANTHER" id="PTHR11081">
    <property type="entry name" value="FLAP ENDONUCLEASE FAMILY MEMBER"/>
    <property type="match status" value="1"/>
</dbReference>